<dbReference type="EMBL" id="JAGRPV010000002">
    <property type="protein sequence ID" value="MDI4650323.1"/>
    <property type="molecule type" value="Genomic_DNA"/>
</dbReference>
<proteinExistence type="predicted"/>
<keyword evidence="3" id="KW-1185">Reference proteome</keyword>
<sequence>MKNVWIIAPFSNIDNIGTRNRFQYISHMLYNEGYKVTLFTSNFNHMKKQHITDEVESCYPFEVKLIPETGYKKNVSLGRVVSHIKHGLNLKRYIKQLEKPHIIYSAYPTMSVSYVAGKYAKKNKIPFIIDIQDTWPESISSAIDTDKLTVRFIMYPFTQLANKIYKMADLVFGVSETYANRANVSGTKCKEFIPVYIGAEIDRFNQNNSSSSIVKNEDDIWISYIGTLSHSYDIETAIRAFSELKEYKNIKLNILGSGPDEKKLRALSMDLGILDTNVFFHGFIQYEMMVSYLQNSDIALNAIKQNAKQTITNKLGDYMSASLPILNSCQETEVLSLVENNRIGMNYKPGNIPSLKGAILDITQSKERLTEYSRNAKKLAEERFNRKESYKVILDKIQHLIWGKI</sequence>
<dbReference type="CDD" id="cd03794">
    <property type="entry name" value="GT4_WbuB-like"/>
    <property type="match status" value="1"/>
</dbReference>
<dbReference type="SUPFAM" id="SSF53756">
    <property type="entry name" value="UDP-Glycosyltransferase/glycogen phosphorylase"/>
    <property type="match status" value="1"/>
</dbReference>
<reference evidence="2" key="1">
    <citation type="submission" date="2023-04" db="EMBL/GenBank/DDBJ databases">
        <title>Comparative genomic analysis of Cohnella hashimotonis sp. nov., isolated from the International Space Station.</title>
        <authorList>
            <person name="Venkateswaran K."/>
            <person name="Simpson A."/>
        </authorList>
    </citation>
    <scope>NUCLEOTIDE SEQUENCE</scope>
    <source>
        <strain evidence="2">F6_2S_P_1</strain>
    </source>
</reference>
<accession>A0ABT6TTZ2</accession>
<evidence type="ECO:0000313" key="3">
    <source>
        <dbReference type="Proteomes" id="UP001161691"/>
    </source>
</evidence>
<evidence type="ECO:0000313" key="2">
    <source>
        <dbReference type="EMBL" id="MDI4650323.1"/>
    </source>
</evidence>
<gene>
    <name evidence="2" type="ORF">KB449_35665</name>
</gene>
<name>A0ABT6TTZ2_9BACL</name>
<organism evidence="2 3">
    <name type="scientific">Cohnella hashimotonis</name>
    <dbReference type="NCBI Taxonomy" id="2826895"/>
    <lineage>
        <taxon>Bacteria</taxon>
        <taxon>Bacillati</taxon>
        <taxon>Bacillota</taxon>
        <taxon>Bacilli</taxon>
        <taxon>Bacillales</taxon>
        <taxon>Paenibacillaceae</taxon>
        <taxon>Cohnella</taxon>
    </lineage>
</organism>
<dbReference type="PANTHER" id="PTHR12526:SF609">
    <property type="entry name" value="LIPOPOLYSACCHARIDE BIOSYNTHESIS PROTEIN"/>
    <property type="match status" value="1"/>
</dbReference>
<dbReference type="Pfam" id="PF00534">
    <property type="entry name" value="Glycos_transf_1"/>
    <property type="match status" value="1"/>
</dbReference>
<dbReference type="Proteomes" id="UP001161691">
    <property type="component" value="Unassembled WGS sequence"/>
</dbReference>
<dbReference type="PANTHER" id="PTHR12526">
    <property type="entry name" value="GLYCOSYLTRANSFERASE"/>
    <property type="match status" value="1"/>
</dbReference>
<protein>
    <submittedName>
        <fullName evidence="2">Glycosyltransferase family 4 protein</fullName>
    </submittedName>
</protein>
<comment type="caution">
    <text evidence="2">The sequence shown here is derived from an EMBL/GenBank/DDBJ whole genome shotgun (WGS) entry which is preliminary data.</text>
</comment>
<dbReference type="RefSeq" id="WP_282913174.1">
    <property type="nucleotide sequence ID" value="NZ_JAGRPV010000002.1"/>
</dbReference>
<evidence type="ECO:0000259" key="1">
    <source>
        <dbReference type="Pfam" id="PF00534"/>
    </source>
</evidence>
<dbReference type="Gene3D" id="3.40.50.2000">
    <property type="entry name" value="Glycogen Phosphorylase B"/>
    <property type="match status" value="2"/>
</dbReference>
<dbReference type="InterPro" id="IPR001296">
    <property type="entry name" value="Glyco_trans_1"/>
</dbReference>
<feature type="domain" description="Glycosyl transferase family 1" evidence="1">
    <location>
        <begin position="208"/>
        <end position="378"/>
    </location>
</feature>